<evidence type="ECO:0000313" key="21">
    <source>
        <dbReference type="EMBL" id="KAK7845949.1"/>
    </source>
</evidence>
<keyword evidence="16" id="KW-0753">Steroid metabolism</keyword>
<dbReference type="InterPro" id="IPR018083">
    <property type="entry name" value="Sterol_reductase_CS"/>
</dbReference>
<dbReference type="GO" id="GO:0016132">
    <property type="term" value="P:brassinosteroid biosynthetic process"/>
    <property type="evidence" value="ECO:0007669"/>
    <property type="project" value="TreeGrafter"/>
</dbReference>
<proteinExistence type="inferred from homology"/>
<keyword evidence="11" id="KW-0560">Oxidoreductase</keyword>
<sequence>MAESKTVHSPLVTYFSMLSLLTLCPPFVILLWYTMVHADGSVSQTFDYLKQHRLQGLIDIWPRPTATAWKIIACYSAFEAALQLLLPGKRVEGPVSPMGNQPVYKANGMAAYVVTLVTYLGLWWFGIFNPTVVYDHLGEIFSALIFGSFVFCIFLYIKGHVAPSSTDSGSSGNVIIDFYWGMELYPRIGKHFDIKVFTNCRFGMMSWAVLAVTYCIKQYEVNGRVADSMLVNTVLMLVYVTKFFWWEAGYWSTMDIAHDREFGISFRWYTMVHADGSVSQTFDYLKQHGLQGLIDIWPRPTATAWKIIACYSAFEAALQLLLPGKRVEGPVSPMGNQPVYKANGMAAYVVTLVTYLGLWW</sequence>
<evidence type="ECO:0000256" key="11">
    <source>
        <dbReference type="ARBA" id="ARBA00023002"/>
    </source>
</evidence>
<evidence type="ECO:0000256" key="18">
    <source>
        <dbReference type="ARBA" id="ARBA00039984"/>
    </source>
</evidence>
<dbReference type="GO" id="GO:0047598">
    <property type="term" value="F:7-dehydrocholesterol reductase activity"/>
    <property type="evidence" value="ECO:0007669"/>
    <property type="project" value="UniProtKB-EC"/>
</dbReference>
<dbReference type="GO" id="GO:0005789">
    <property type="term" value="C:endoplasmic reticulum membrane"/>
    <property type="evidence" value="ECO:0007669"/>
    <property type="project" value="UniProtKB-SubCell"/>
</dbReference>
<keyword evidence="5 20" id="KW-0812">Transmembrane</keyword>
<evidence type="ECO:0000256" key="2">
    <source>
        <dbReference type="ARBA" id="ARBA00005402"/>
    </source>
</evidence>
<comment type="caution">
    <text evidence="21">The sequence shown here is derived from an EMBL/GenBank/DDBJ whole genome shotgun (WGS) entry which is preliminary data.</text>
</comment>
<dbReference type="GO" id="GO:0006695">
    <property type="term" value="P:cholesterol biosynthetic process"/>
    <property type="evidence" value="ECO:0007669"/>
    <property type="project" value="UniProtKB-KW"/>
</dbReference>
<evidence type="ECO:0000256" key="19">
    <source>
        <dbReference type="ARBA" id="ARBA00042688"/>
    </source>
</evidence>
<organism evidence="21 22">
    <name type="scientific">Quercus suber</name>
    <name type="common">Cork oak</name>
    <dbReference type="NCBI Taxonomy" id="58331"/>
    <lineage>
        <taxon>Eukaryota</taxon>
        <taxon>Viridiplantae</taxon>
        <taxon>Streptophyta</taxon>
        <taxon>Embryophyta</taxon>
        <taxon>Tracheophyta</taxon>
        <taxon>Spermatophyta</taxon>
        <taxon>Magnoliopsida</taxon>
        <taxon>eudicotyledons</taxon>
        <taxon>Gunneridae</taxon>
        <taxon>Pentapetalae</taxon>
        <taxon>rosids</taxon>
        <taxon>fabids</taxon>
        <taxon>Fagales</taxon>
        <taxon>Fagaceae</taxon>
        <taxon>Quercus</taxon>
    </lineage>
</organism>
<evidence type="ECO:0000256" key="5">
    <source>
        <dbReference type="ARBA" id="ARBA00022692"/>
    </source>
</evidence>
<evidence type="ECO:0000256" key="8">
    <source>
        <dbReference type="ARBA" id="ARBA00022857"/>
    </source>
</evidence>
<evidence type="ECO:0000256" key="12">
    <source>
        <dbReference type="ARBA" id="ARBA00023011"/>
    </source>
</evidence>
<feature type="transmembrane region" description="Helical" evidence="20">
    <location>
        <begin position="342"/>
        <end position="359"/>
    </location>
</feature>
<evidence type="ECO:0000313" key="22">
    <source>
        <dbReference type="Proteomes" id="UP000237347"/>
    </source>
</evidence>
<keyword evidence="12" id="KW-0756">Sterol biosynthesis</keyword>
<dbReference type="PROSITE" id="PS01017">
    <property type="entry name" value="STEROL_REDUCT_1"/>
    <property type="match status" value="1"/>
</dbReference>
<evidence type="ECO:0000256" key="1">
    <source>
        <dbReference type="ARBA" id="ARBA00004477"/>
    </source>
</evidence>
<evidence type="ECO:0000256" key="15">
    <source>
        <dbReference type="ARBA" id="ARBA00023166"/>
    </source>
</evidence>
<reference evidence="21 22" key="1">
    <citation type="journal article" date="2018" name="Sci. Data">
        <title>The draft genome sequence of cork oak.</title>
        <authorList>
            <person name="Ramos A.M."/>
            <person name="Usie A."/>
            <person name="Barbosa P."/>
            <person name="Barros P.M."/>
            <person name="Capote T."/>
            <person name="Chaves I."/>
            <person name="Simoes F."/>
            <person name="Abreu I."/>
            <person name="Carrasquinho I."/>
            <person name="Faro C."/>
            <person name="Guimaraes J.B."/>
            <person name="Mendonca D."/>
            <person name="Nobrega F."/>
            <person name="Rodrigues L."/>
            <person name="Saibo N.J.M."/>
            <person name="Varela M.C."/>
            <person name="Egas C."/>
            <person name="Matos J."/>
            <person name="Miguel C.M."/>
            <person name="Oliveira M.M."/>
            <person name="Ricardo C.P."/>
            <person name="Goncalves S."/>
        </authorList>
    </citation>
    <scope>NUCLEOTIDE SEQUENCE [LARGE SCALE GENOMIC DNA]</scope>
    <source>
        <strain evidence="22">cv. HL8</strain>
    </source>
</reference>
<keyword evidence="4" id="KW-0153">Cholesterol metabolism</keyword>
<evidence type="ECO:0000256" key="20">
    <source>
        <dbReference type="SAM" id="Phobius"/>
    </source>
</evidence>
<evidence type="ECO:0000256" key="7">
    <source>
        <dbReference type="ARBA" id="ARBA00022824"/>
    </source>
</evidence>
<dbReference type="EMBL" id="PKMF04000162">
    <property type="protein sequence ID" value="KAK7845949.1"/>
    <property type="molecule type" value="Genomic_DNA"/>
</dbReference>
<dbReference type="Pfam" id="PF01222">
    <property type="entry name" value="ERG4_ERG24"/>
    <property type="match status" value="1"/>
</dbReference>
<evidence type="ECO:0000256" key="6">
    <source>
        <dbReference type="ARBA" id="ARBA00022778"/>
    </source>
</evidence>
<keyword evidence="7" id="KW-0256">Endoplasmic reticulum</keyword>
<feature type="transmembrane region" description="Helical" evidence="20">
    <location>
        <begin position="140"/>
        <end position="157"/>
    </location>
</feature>
<keyword evidence="3" id="KW-0444">Lipid biosynthesis</keyword>
<feature type="transmembrane region" description="Helical" evidence="20">
    <location>
        <begin position="196"/>
        <end position="216"/>
    </location>
</feature>
<evidence type="ECO:0000256" key="3">
    <source>
        <dbReference type="ARBA" id="ARBA00022516"/>
    </source>
</evidence>
<dbReference type="InterPro" id="IPR001171">
    <property type="entry name" value="ERG24_DHCR-like"/>
</dbReference>
<protein>
    <recommendedName>
        <fullName evidence="18">7-dehydrocholesterol reductase</fullName>
        <ecNumber evidence="17">1.3.1.21</ecNumber>
    </recommendedName>
    <alternativeName>
        <fullName evidence="19">Sterol Delta(7)-reductase</fullName>
    </alternativeName>
</protein>
<feature type="transmembrane region" description="Helical" evidence="20">
    <location>
        <begin position="12"/>
        <end position="33"/>
    </location>
</feature>
<name>A0AAW0L2Z3_QUESU</name>
<keyword evidence="15" id="KW-1207">Sterol metabolism</keyword>
<evidence type="ECO:0000256" key="16">
    <source>
        <dbReference type="ARBA" id="ARBA00023221"/>
    </source>
</evidence>
<keyword evidence="8" id="KW-0521">NADP</keyword>
<dbReference type="Proteomes" id="UP000237347">
    <property type="component" value="Unassembled WGS sequence"/>
</dbReference>
<keyword evidence="6" id="KW-0152">Cholesterol biosynthesis</keyword>
<evidence type="ECO:0000256" key="13">
    <source>
        <dbReference type="ARBA" id="ARBA00023098"/>
    </source>
</evidence>
<accession>A0AAW0L2Z3</accession>
<dbReference type="PANTHER" id="PTHR21257">
    <property type="entry name" value="DELTA(14)-STEROL REDUCTASE"/>
    <property type="match status" value="1"/>
</dbReference>
<keyword evidence="14 20" id="KW-0472">Membrane</keyword>
<dbReference type="AlphaFoldDB" id="A0AAW0L2Z3"/>
<dbReference type="EC" id="1.3.1.21" evidence="17"/>
<feature type="transmembrane region" description="Helical" evidence="20">
    <location>
        <begin position="228"/>
        <end position="246"/>
    </location>
</feature>
<dbReference type="PANTHER" id="PTHR21257:SF38">
    <property type="entry name" value="7-DEHYDROCHOLESTEROL REDUCTASE"/>
    <property type="match status" value="1"/>
</dbReference>
<keyword evidence="13" id="KW-0443">Lipid metabolism</keyword>
<feature type="transmembrane region" description="Helical" evidence="20">
    <location>
        <begin position="109"/>
        <end position="128"/>
    </location>
</feature>
<evidence type="ECO:0000256" key="10">
    <source>
        <dbReference type="ARBA" id="ARBA00022989"/>
    </source>
</evidence>
<keyword evidence="9" id="KW-0752">Steroid biosynthesis</keyword>
<evidence type="ECO:0000256" key="14">
    <source>
        <dbReference type="ARBA" id="ARBA00023136"/>
    </source>
</evidence>
<keyword evidence="10 20" id="KW-1133">Transmembrane helix</keyword>
<comment type="similarity">
    <text evidence="2">Belongs to the ERG4/ERG24 family.</text>
</comment>
<comment type="subcellular location">
    <subcellularLocation>
        <location evidence="1">Endoplasmic reticulum membrane</location>
        <topology evidence="1">Multi-pass membrane protein</topology>
    </subcellularLocation>
</comment>
<evidence type="ECO:0000256" key="9">
    <source>
        <dbReference type="ARBA" id="ARBA00022955"/>
    </source>
</evidence>
<evidence type="ECO:0000256" key="4">
    <source>
        <dbReference type="ARBA" id="ARBA00022548"/>
    </source>
</evidence>
<keyword evidence="22" id="KW-1185">Reference proteome</keyword>
<evidence type="ECO:0000256" key="17">
    <source>
        <dbReference type="ARBA" id="ARBA00038851"/>
    </source>
</evidence>
<gene>
    <name evidence="21" type="primary">DWF5_0</name>
    <name evidence="21" type="ORF">CFP56_008563</name>
</gene>